<gene>
    <name evidence="2" type="ORF">JIN78_05515</name>
</gene>
<name>A0A934RMH3_9BACT</name>
<reference evidence="2" key="1">
    <citation type="submission" date="2021-01" db="EMBL/GenBank/DDBJ databases">
        <title>Modified the classification status of verrucomicrobia.</title>
        <authorList>
            <person name="Feng X."/>
        </authorList>
    </citation>
    <scope>NUCLEOTIDE SEQUENCE</scope>
    <source>
        <strain evidence="2">KCTC 12986</strain>
    </source>
</reference>
<dbReference type="InterPro" id="IPR016024">
    <property type="entry name" value="ARM-type_fold"/>
</dbReference>
<dbReference type="InterPro" id="IPR011989">
    <property type="entry name" value="ARM-like"/>
</dbReference>
<dbReference type="Proteomes" id="UP000604083">
    <property type="component" value="Unassembled WGS sequence"/>
</dbReference>
<organism evidence="2 3">
    <name type="scientific">Roseibacillus ishigakijimensis</name>
    <dbReference type="NCBI Taxonomy" id="454146"/>
    <lineage>
        <taxon>Bacteria</taxon>
        <taxon>Pseudomonadati</taxon>
        <taxon>Verrucomicrobiota</taxon>
        <taxon>Verrucomicrobiia</taxon>
        <taxon>Verrucomicrobiales</taxon>
        <taxon>Verrucomicrobiaceae</taxon>
        <taxon>Roseibacillus</taxon>
    </lineage>
</organism>
<proteinExistence type="predicted"/>
<keyword evidence="3" id="KW-1185">Reference proteome</keyword>
<evidence type="ECO:0000259" key="1">
    <source>
        <dbReference type="Pfam" id="PF13569"/>
    </source>
</evidence>
<dbReference type="InterPro" id="IPR025406">
    <property type="entry name" value="DUF4132"/>
</dbReference>
<dbReference type="Gene3D" id="1.25.10.10">
    <property type="entry name" value="Leucine-rich Repeat Variant"/>
    <property type="match status" value="1"/>
</dbReference>
<dbReference type="Pfam" id="PF13569">
    <property type="entry name" value="DUF4132"/>
    <property type="match status" value="1"/>
</dbReference>
<dbReference type="EMBL" id="JAENIO010000009">
    <property type="protein sequence ID" value="MBK1833515.1"/>
    <property type="molecule type" value="Genomic_DNA"/>
</dbReference>
<evidence type="ECO:0000313" key="2">
    <source>
        <dbReference type="EMBL" id="MBK1833515.1"/>
    </source>
</evidence>
<feature type="domain" description="DUF4132" evidence="1">
    <location>
        <begin position="463"/>
        <end position="641"/>
    </location>
</feature>
<evidence type="ECO:0000313" key="3">
    <source>
        <dbReference type="Proteomes" id="UP000604083"/>
    </source>
</evidence>
<dbReference type="SUPFAM" id="SSF48371">
    <property type="entry name" value="ARM repeat"/>
    <property type="match status" value="2"/>
</dbReference>
<dbReference type="RefSeq" id="WP_200390947.1">
    <property type="nucleotide sequence ID" value="NZ_JAENIO010000009.1"/>
</dbReference>
<dbReference type="Pfam" id="PF13646">
    <property type="entry name" value="HEAT_2"/>
    <property type="match status" value="1"/>
</dbReference>
<accession>A0A934RMH3</accession>
<sequence length="740" mass="82498">MNEKSFTELSQKKPAEICLLFDQALDENFSFQLLHDSMMETIYRSLIQHWDDDGRAITEKLFSTPLLITRNWSSYVRTVQGSLFERLLQELANLTKDEANEYFTRLESLIGSANLKKEPERVHQQDILTALVEHRPEFFEEVFWLLLSDKSKVKRDLAIKGLSKTSPEALLAKSAEFLSSPKADIRISAANLLQAIGLSAAIPALTTALENEKSEKVISAIHAALAACGTEVETTLPELTMDDILKSATQLELPKTTWLDLSTLPELFTRDGDPLPEAGLTFLIAKQAKHKIIEASPEIQPLLPHLDPDKSGPFALALFQQWLASEQAAKDRWALTLCGLLGDQRILPELLNPIPDWALNSRHKLAEWAAQAIALVPGDEALTLLDSLATRYRTKFKNIGKACRAALESAAQARGVSLDELADLIVPDHGFDNEYQRPLPDTEILAVLQPNFKLTFLNPTTEKETKSPPATLPETAKEDLKALRKLIRETVKGQSARLELSLVRQRQWPLARWQELFEVHPILQSYASSLVWAHLDQSGKLSRTFRRYPNGLLANAAGELIELENQSGSITLLHPLSLPAEELLAWQQHLDRMKVKPPFPQLERPVATLDRSHKNRKVLKTADKAKLSCGTFRSRAEKRGWARGSVVDAGGISAYYKSYPGAGVDVFLLMNFMYVGQDPMEEVEIGCAYFVKAETVTTGSYIYDEPSSTNDPRVLSFGQVPSIVYSETVTDLQAIVGASS</sequence>
<comment type="caution">
    <text evidence="2">The sequence shown here is derived from an EMBL/GenBank/DDBJ whole genome shotgun (WGS) entry which is preliminary data.</text>
</comment>
<dbReference type="AlphaFoldDB" id="A0A934RMH3"/>
<protein>
    <submittedName>
        <fullName evidence="2">DUF4132 domain-containing protein</fullName>
    </submittedName>
</protein>